<dbReference type="AlphaFoldDB" id="A0A212I7Z2"/>
<proteinExistence type="predicted"/>
<sequence>MKQLINATGYIYRLLVYLKVIKDNTYKKLQTLLHRHLTNKIDYGITFIFKLYQVLCLWHNTLFYYSIILFMA</sequence>
<gene>
    <name evidence="1" type="ORF">KM92CIT3_200260</name>
</gene>
<accession>A0A212I7Z2</accession>
<reference evidence="1" key="1">
    <citation type="submission" date="2016-04" db="EMBL/GenBank/DDBJ databases">
        <authorList>
            <person name="Evans L.H."/>
            <person name="Alamgir A."/>
            <person name="Owens N."/>
            <person name="Weber N.D."/>
            <person name="Virtaneva K."/>
            <person name="Barbian K."/>
            <person name="Babar A."/>
            <person name="Rosenke K."/>
        </authorList>
    </citation>
    <scope>NUCLEOTIDE SEQUENCE</scope>
    <source>
        <strain evidence="1">92-3</strain>
    </source>
</reference>
<organism evidence="1">
    <name type="scientific">uncultured Citrobacter sp</name>
    <dbReference type="NCBI Taxonomy" id="200446"/>
    <lineage>
        <taxon>Bacteria</taxon>
        <taxon>Pseudomonadati</taxon>
        <taxon>Pseudomonadota</taxon>
        <taxon>Gammaproteobacteria</taxon>
        <taxon>Enterobacterales</taxon>
        <taxon>Enterobacteriaceae</taxon>
        <taxon>Citrobacter</taxon>
        <taxon>environmental samples</taxon>
    </lineage>
</organism>
<evidence type="ECO:0000313" key="1">
    <source>
        <dbReference type="EMBL" id="SBV62678.1"/>
    </source>
</evidence>
<protein>
    <submittedName>
        <fullName evidence="1">Uncharacterized protein</fullName>
    </submittedName>
</protein>
<dbReference type="EMBL" id="FLUB01000013">
    <property type="protein sequence ID" value="SBV62678.1"/>
    <property type="molecule type" value="Genomic_DNA"/>
</dbReference>
<name>A0A212I7Z2_9ENTR</name>